<reference evidence="2 3" key="1">
    <citation type="submission" date="2017-02" db="EMBL/GenBank/DDBJ databases">
        <authorList>
            <person name="Peterson S.W."/>
        </authorList>
    </citation>
    <scope>NUCLEOTIDE SEQUENCE [LARGE SCALE GENOMIC DNA]</scope>
    <source>
        <strain evidence="2 3">ATCC 700028</strain>
    </source>
</reference>
<feature type="chain" id="PRO_5012052260" description="Outer membrane protease" evidence="1">
    <location>
        <begin position="21"/>
        <end position="307"/>
    </location>
</feature>
<proteinExistence type="predicted"/>
<accession>A0A1T4KXP9</accession>
<feature type="signal peptide" evidence="1">
    <location>
        <begin position="1"/>
        <end position="20"/>
    </location>
</feature>
<keyword evidence="1" id="KW-0732">Signal</keyword>
<name>A0A1T4KXP9_9FUSO</name>
<evidence type="ECO:0000313" key="2">
    <source>
        <dbReference type="EMBL" id="SJZ47224.1"/>
    </source>
</evidence>
<organism evidence="2 3">
    <name type="scientific">Cetobacterium ceti</name>
    <dbReference type="NCBI Taxonomy" id="180163"/>
    <lineage>
        <taxon>Bacteria</taxon>
        <taxon>Fusobacteriati</taxon>
        <taxon>Fusobacteriota</taxon>
        <taxon>Fusobacteriia</taxon>
        <taxon>Fusobacteriales</taxon>
        <taxon>Fusobacteriaceae</taxon>
        <taxon>Cetobacterium</taxon>
    </lineage>
</organism>
<keyword evidence="3" id="KW-1185">Reference proteome</keyword>
<evidence type="ECO:0008006" key="4">
    <source>
        <dbReference type="Google" id="ProtNLM"/>
    </source>
</evidence>
<gene>
    <name evidence="2" type="ORF">SAMN02745174_00649</name>
</gene>
<evidence type="ECO:0000256" key="1">
    <source>
        <dbReference type="SAM" id="SignalP"/>
    </source>
</evidence>
<sequence length="307" mass="34332">MKKLGLLLGSLLMVGAVAQAKEAVVAPVVVEETVQEVVVAPIVVEEAKPWLRLTRVGQEIEIENNSGGVNIGQDVYFGNSIGLATDNWDLGVTAARFWSADTKEGLKKTNTRMQLDAMRKFKADSFKYSLGTRWRAQKDLDRFYLRGNYATNTGLFAGWVDLFYNSTTGSADSYVLETMPLNVKFGPLTLGYFLAHNEGVGGNKTSITEHQLRTYLDVYKGEKTTLKLENRLTLHKDGDNKDGKSIYGTRGGEYKFGGRNRTYAKVDYKVNEGLNVYAIYGYEIQDAEGFGRDTYYGDFIAGWNYKF</sequence>
<dbReference type="STRING" id="180163.SAMN02745174_00649"/>
<evidence type="ECO:0000313" key="3">
    <source>
        <dbReference type="Proteomes" id="UP000191153"/>
    </source>
</evidence>
<dbReference type="EMBL" id="FUWX01000005">
    <property type="protein sequence ID" value="SJZ47224.1"/>
    <property type="molecule type" value="Genomic_DNA"/>
</dbReference>
<dbReference type="RefSeq" id="WP_078693182.1">
    <property type="nucleotide sequence ID" value="NZ_FUWX01000005.1"/>
</dbReference>
<protein>
    <recommendedName>
        <fullName evidence="4">Outer membrane protease</fullName>
    </recommendedName>
</protein>
<dbReference type="OrthoDB" id="87564at2"/>
<dbReference type="AlphaFoldDB" id="A0A1T4KXP9"/>
<dbReference type="Proteomes" id="UP000191153">
    <property type="component" value="Unassembled WGS sequence"/>
</dbReference>